<organism evidence="1">
    <name type="scientific">marine sediment metagenome</name>
    <dbReference type="NCBI Taxonomy" id="412755"/>
    <lineage>
        <taxon>unclassified sequences</taxon>
        <taxon>metagenomes</taxon>
        <taxon>ecological metagenomes</taxon>
    </lineage>
</organism>
<protein>
    <recommendedName>
        <fullName evidence="2">DUF4258 domain-containing protein</fullName>
    </recommendedName>
</protein>
<comment type="caution">
    <text evidence="1">The sequence shown here is derived from an EMBL/GenBank/DDBJ whole genome shotgun (WGS) entry which is preliminary data.</text>
</comment>
<sequence length="106" mass="12509">MRLKDPKDTQRILWTKHAKEKMRFYQLSERKLRKLIRNPDRKEEGIVPGTVALMQKAGSEKNPYEIWLMYQKVDKKIKIITAWCYPGISPKGIPLPEDEDLKEILG</sequence>
<dbReference type="EMBL" id="BARU01017382">
    <property type="protein sequence ID" value="GAH59634.1"/>
    <property type="molecule type" value="Genomic_DNA"/>
</dbReference>
<dbReference type="AlphaFoldDB" id="X1I0N1"/>
<accession>X1I0N1</accession>
<evidence type="ECO:0008006" key="2">
    <source>
        <dbReference type="Google" id="ProtNLM"/>
    </source>
</evidence>
<proteinExistence type="predicted"/>
<reference evidence="1" key="1">
    <citation type="journal article" date="2014" name="Front. Microbiol.">
        <title>High frequency of phylogenetically diverse reductive dehalogenase-homologous genes in deep subseafloor sedimentary metagenomes.</title>
        <authorList>
            <person name="Kawai M."/>
            <person name="Futagami T."/>
            <person name="Toyoda A."/>
            <person name="Takaki Y."/>
            <person name="Nishi S."/>
            <person name="Hori S."/>
            <person name="Arai W."/>
            <person name="Tsubouchi T."/>
            <person name="Morono Y."/>
            <person name="Uchiyama I."/>
            <person name="Ito T."/>
            <person name="Fujiyama A."/>
            <person name="Inagaki F."/>
            <person name="Takami H."/>
        </authorList>
    </citation>
    <scope>NUCLEOTIDE SEQUENCE</scope>
    <source>
        <strain evidence="1">Expedition CK06-06</strain>
    </source>
</reference>
<evidence type="ECO:0000313" key="1">
    <source>
        <dbReference type="EMBL" id="GAH59634.1"/>
    </source>
</evidence>
<name>X1I0N1_9ZZZZ</name>
<gene>
    <name evidence="1" type="ORF">S03H2_28843</name>
</gene>